<keyword evidence="2" id="KW-1185">Reference proteome</keyword>
<organism evidence="1 2">
    <name type="scientific">Mucuna pruriens</name>
    <name type="common">Velvet bean</name>
    <name type="synonym">Dolichos pruriens</name>
    <dbReference type="NCBI Taxonomy" id="157652"/>
    <lineage>
        <taxon>Eukaryota</taxon>
        <taxon>Viridiplantae</taxon>
        <taxon>Streptophyta</taxon>
        <taxon>Embryophyta</taxon>
        <taxon>Tracheophyta</taxon>
        <taxon>Spermatophyta</taxon>
        <taxon>Magnoliopsida</taxon>
        <taxon>eudicotyledons</taxon>
        <taxon>Gunneridae</taxon>
        <taxon>Pentapetalae</taxon>
        <taxon>rosids</taxon>
        <taxon>fabids</taxon>
        <taxon>Fabales</taxon>
        <taxon>Fabaceae</taxon>
        <taxon>Papilionoideae</taxon>
        <taxon>50 kb inversion clade</taxon>
        <taxon>NPAAA clade</taxon>
        <taxon>indigoferoid/millettioid clade</taxon>
        <taxon>Phaseoleae</taxon>
        <taxon>Mucuna</taxon>
    </lineage>
</organism>
<proteinExistence type="predicted"/>
<comment type="caution">
    <text evidence="1">The sequence shown here is derived from an EMBL/GenBank/DDBJ whole genome shotgun (WGS) entry which is preliminary data.</text>
</comment>
<sequence>MQSVSFESIPSETILNPQGGRVGTIRLRSVKAETEPGADSRIQQLARSINDDLLNLFRKVEINIPLLDAIKLVPKYVKFLKELCIHKRKKINGAVETGGVVLVLVKHEDASARF</sequence>
<evidence type="ECO:0000313" key="1">
    <source>
        <dbReference type="EMBL" id="RDY13039.1"/>
    </source>
</evidence>
<reference evidence="1" key="1">
    <citation type="submission" date="2018-05" db="EMBL/GenBank/DDBJ databases">
        <title>Draft genome of Mucuna pruriens seed.</title>
        <authorList>
            <person name="Nnadi N.E."/>
            <person name="Vos R."/>
            <person name="Hasami M.H."/>
            <person name="Devisetty U.K."/>
            <person name="Aguiy J.C."/>
        </authorList>
    </citation>
    <scope>NUCLEOTIDE SEQUENCE [LARGE SCALE GENOMIC DNA]</scope>
    <source>
        <strain evidence="1">JCA_2017</strain>
    </source>
</reference>
<accession>A0A371IDC1</accession>
<gene>
    <name evidence="1" type="ORF">CR513_02098</name>
</gene>
<protein>
    <submittedName>
        <fullName evidence="1">Uncharacterized protein</fullName>
    </submittedName>
</protein>
<dbReference type="OrthoDB" id="1434404at2759"/>
<name>A0A371IDC1_MUCPR</name>
<feature type="non-terminal residue" evidence="1">
    <location>
        <position position="1"/>
    </location>
</feature>
<dbReference type="Proteomes" id="UP000257109">
    <property type="component" value="Unassembled WGS sequence"/>
</dbReference>
<evidence type="ECO:0000313" key="2">
    <source>
        <dbReference type="Proteomes" id="UP000257109"/>
    </source>
</evidence>
<dbReference type="EMBL" id="QJKJ01000354">
    <property type="protein sequence ID" value="RDY13039.1"/>
    <property type="molecule type" value="Genomic_DNA"/>
</dbReference>
<dbReference type="AlphaFoldDB" id="A0A371IDC1"/>